<feature type="domain" description="PNPLA" evidence="5">
    <location>
        <begin position="23"/>
        <end position="224"/>
    </location>
</feature>
<keyword evidence="1 4" id="KW-0378">Hydrolase</keyword>
<dbReference type="InterPro" id="IPR016035">
    <property type="entry name" value="Acyl_Trfase/lysoPLipase"/>
</dbReference>
<evidence type="ECO:0000256" key="4">
    <source>
        <dbReference type="PROSITE-ProRule" id="PRU01161"/>
    </source>
</evidence>
<keyword evidence="2 4" id="KW-0442">Lipid degradation</keyword>
<evidence type="ECO:0000256" key="3">
    <source>
        <dbReference type="ARBA" id="ARBA00023098"/>
    </source>
</evidence>
<proteinExistence type="predicted"/>
<accession>A0A2T4JAQ4</accession>
<keyword evidence="3 4" id="KW-0443">Lipid metabolism</keyword>
<dbReference type="InterPro" id="IPR002641">
    <property type="entry name" value="PNPLA_dom"/>
</dbReference>
<evidence type="ECO:0000256" key="2">
    <source>
        <dbReference type="ARBA" id="ARBA00022963"/>
    </source>
</evidence>
<evidence type="ECO:0000313" key="6">
    <source>
        <dbReference type="EMBL" id="PTE14974.1"/>
    </source>
</evidence>
<feature type="active site" description="Proton acceptor" evidence="4">
    <location>
        <position position="211"/>
    </location>
</feature>
<name>A0A2T4JAQ4_FUSBL</name>
<comment type="caution">
    <text evidence="6">The sequence shown here is derived from an EMBL/GenBank/DDBJ whole genome shotgun (WGS) entry which is preliminary data.</text>
</comment>
<dbReference type="Proteomes" id="UP000241362">
    <property type="component" value="Unassembled WGS sequence"/>
</dbReference>
<dbReference type="PANTHER" id="PTHR14226:SF78">
    <property type="entry name" value="SLR0060 PROTEIN"/>
    <property type="match status" value="1"/>
</dbReference>
<dbReference type="PANTHER" id="PTHR14226">
    <property type="entry name" value="NEUROPATHY TARGET ESTERASE/SWISS CHEESE D.MELANOGASTER"/>
    <property type="match status" value="1"/>
</dbReference>
<gene>
    <name evidence="6" type="ORF">C5F44_06690</name>
</gene>
<dbReference type="SUPFAM" id="SSF52151">
    <property type="entry name" value="FabD/lysophospholipase-like"/>
    <property type="match status" value="1"/>
</dbReference>
<evidence type="ECO:0000313" key="7">
    <source>
        <dbReference type="Proteomes" id="UP000241362"/>
    </source>
</evidence>
<sequence length="354" mass="38138">MAAGRRCEAGSGDAGGGMARVSLALQGGGAHGAFTWGVLDRLLEEDSLEIAAVSGTSAGALNGAALKAGLVAGGREAARKRLRKLWEDVADVGDLRMIPWLQPFAPVMQYWQDMAEALLPVSPQGIAAQFYSPYAWGGAWSNPLEPIVRDLDFTHICAETEPRLFIGATNLRTGKARVFAGQDISPEALMASACIPTVFQAVEIDGEAYWDGGFAGNPSLWPLYDRHLPDDLLIVQVNPMRRDAVPDTPLEIQNRMNEISFNASLMSELRAVGFVKRLIAQGHIAKGQMKDLRVHIIADDPLMNDLSATTKLQPSEHIVTRLFEAGRSAAEAFLATCDGDLEKAVPVDLAKVYS</sequence>
<evidence type="ECO:0000256" key="1">
    <source>
        <dbReference type="ARBA" id="ARBA00022801"/>
    </source>
</evidence>
<dbReference type="Gene3D" id="3.40.1090.10">
    <property type="entry name" value="Cytosolic phospholipase A2 catalytic domain"/>
    <property type="match status" value="2"/>
</dbReference>
<protein>
    <submittedName>
        <fullName evidence="6">Patatin</fullName>
    </submittedName>
</protein>
<evidence type="ECO:0000259" key="5">
    <source>
        <dbReference type="PROSITE" id="PS51635"/>
    </source>
</evidence>
<feature type="active site" description="Nucleophile" evidence="4">
    <location>
        <position position="57"/>
    </location>
</feature>
<dbReference type="AlphaFoldDB" id="A0A2T4JAQ4"/>
<feature type="short sequence motif" description="DGA/G" evidence="4">
    <location>
        <begin position="211"/>
        <end position="213"/>
    </location>
</feature>
<feature type="short sequence motif" description="GXGXXG" evidence="4">
    <location>
        <begin position="27"/>
        <end position="32"/>
    </location>
</feature>
<keyword evidence="7" id="KW-1185">Reference proteome</keyword>
<feature type="short sequence motif" description="GXSXG" evidence="4">
    <location>
        <begin position="55"/>
        <end position="59"/>
    </location>
</feature>
<dbReference type="GO" id="GO:0016042">
    <property type="term" value="P:lipid catabolic process"/>
    <property type="evidence" value="ECO:0007669"/>
    <property type="project" value="UniProtKB-UniRule"/>
</dbReference>
<dbReference type="PROSITE" id="PS51635">
    <property type="entry name" value="PNPLA"/>
    <property type="match status" value="1"/>
</dbReference>
<dbReference type="Pfam" id="PF01734">
    <property type="entry name" value="Patatin"/>
    <property type="match status" value="1"/>
</dbReference>
<dbReference type="GO" id="GO:0016787">
    <property type="term" value="F:hydrolase activity"/>
    <property type="evidence" value="ECO:0007669"/>
    <property type="project" value="UniProtKB-UniRule"/>
</dbReference>
<dbReference type="EMBL" id="PZKE01000005">
    <property type="protein sequence ID" value="PTE14974.1"/>
    <property type="molecule type" value="Genomic_DNA"/>
</dbReference>
<organism evidence="6 7">
    <name type="scientific">Fuscovulum blasticum DSM 2131</name>
    <dbReference type="NCBI Taxonomy" id="1188250"/>
    <lineage>
        <taxon>Bacteria</taxon>
        <taxon>Pseudomonadati</taxon>
        <taxon>Pseudomonadota</taxon>
        <taxon>Alphaproteobacteria</taxon>
        <taxon>Rhodobacterales</taxon>
        <taxon>Paracoccaceae</taxon>
        <taxon>Pseudogemmobacter</taxon>
    </lineage>
</organism>
<dbReference type="InterPro" id="IPR050301">
    <property type="entry name" value="NTE"/>
</dbReference>
<reference evidence="6 7" key="1">
    <citation type="submission" date="2018-03" db="EMBL/GenBank/DDBJ databases">
        <title>Rhodobacter blasticus.</title>
        <authorList>
            <person name="Meyer T.E."/>
            <person name="Miller S."/>
            <person name="Lodha T."/>
            <person name="Gandham S."/>
            <person name="Chintalapati S."/>
            <person name="Chintalapati V.R."/>
        </authorList>
    </citation>
    <scope>NUCLEOTIDE SEQUENCE [LARGE SCALE GENOMIC DNA]</scope>
    <source>
        <strain evidence="6 7">DSM 2131</strain>
    </source>
</reference>